<accession>A0AAJ1YBL4</accession>
<dbReference type="AlphaFoldDB" id="A0AAJ1YBL4"/>
<name>A0AAJ1YBL4_SERFO</name>
<reference evidence="1" key="1">
    <citation type="submission" date="2023-08" db="EMBL/GenBank/DDBJ databases">
        <title>The Comparative Genomic Analysis of Yersiniaceae from Polar Regions.</title>
        <authorList>
            <person name="Goncharov A."/>
            <person name="Aslanov B."/>
            <person name="Kolodzhieva V."/>
            <person name="Azarov D."/>
            <person name="Mochov A."/>
            <person name="Lebedeva E."/>
        </authorList>
    </citation>
    <scope>NUCLEOTIDE SEQUENCE</scope>
    <source>
        <strain evidence="1">Vf</strain>
    </source>
</reference>
<sequence length="165" mass="17991">MDAHEFITDARMHGWDKEDKSSIYSMLSFEVNPNVTEADKKIKVGIYLFNASFDSVAVREAIGNENFSGFASGFYNCFNQAALKSVNTGYAQVGGDTVGDVLARQQEIIVSYQDMIDKGILTPNSMMLPANGGPFTSAWLGVDFYDEEGNVTSGTSFQLDAIPKA</sequence>
<comment type="caution">
    <text evidence="1">The sequence shown here is derived from an EMBL/GenBank/DDBJ whole genome shotgun (WGS) entry which is preliminary data.</text>
</comment>
<evidence type="ECO:0000313" key="2">
    <source>
        <dbReference type="Proteomes" id="UP001224622"/>
    </source>
</evidence>
<evidence type="ECO:0000313" key="1">
    <source>
        <dbReference type="EMBL" id="MDQ9126974.1"/>
    </source>
</evidence>
<proteinExistence type="predicted"/>
<gene>
    <name evidence="1" type="ORF">RDT67_11080</name>
</gene>
<protein>
    <submittedName>
        <fullName evidence="1">Uncharacterized protein</fullName>
    </submittedName>
</protein>
<dbReference type="RefSeq" id="WP_024527089.1">
    <property type="nucleotide sequence ID" value="NZ_CAMKVM010000042.1"/>
</dbReference>
<dbReference type="Proteomes" id="UP001224622">
    <property type="component" value="Unassembled WGS sequence"/>
</dbReference>
<organism evidence="1 2">
    <name type="scientific">Serratia fonticola</name>
    <dbReference type="NCBI Taxonomy" id="47917"/>
    <lineage>
        <taxon>Bacteria</taxon>
        <taxon>Pseudomonadati</taxon>
        <taxon>Pseudomonadota</taxon>
        <taxon>Gammaproteobacteria</taxon>
        <taxon>Enterobacterales</taxon>
        <taxon>Yersiniaceae</taxon>
        <taxon>Serratia</taxon>
    </lineage>
</organism>
<dbReference type="EMBL" id="JAVIGA010000009">
    <property type="protein sequence ID" value="MDQ9126974.1"/>
    <property type="molecule type" value="Genomic_DNA"/>
</dbReference>